<sequence>MIWPPRARENSIVSALPTHSLRTPEFDRGVHGMMNENPGKPTYEISPKVFKCLKEQ</sequence>
<organism evidence="1 2">
    <name type="scientific">Hymenolepis diminuta</name>
    <name type="common">Rat tapeworm</name>
    <dbReference type="NCBI Taxonomy" id="6216"/>
    <lineage>
        <taxon>Eukaryota</taxon>
        <taxon>Metazoa</taxon>
        <taxon>Spiralia</taxon>
        <taxon>Lophotrochozoa</taxon>
        <taxon>Platyhelminthes</taxon>
        <taxon>Cestoda</taxon>
        <taxon>Eucestoda</taxon>
        <taxon>Cyclophyllidea</taxon>
        <taxon>Hymenolepididae</taxon>
        <taxon>Hymenolepis</taxon>
    </lineage>
</organism>
<gene>
    <name evidence="1" type="ORF">WMSIL1_LOCUS14296</name>
</gene>
<keyword evidence="2" id="KW-1185">Reference proteome</keyword>
<reference evidence="1 2" key="1">
    <citation type="submission" date="2019-07" db="EMBL/GenBank/DDBJ databases">
        <authorList>
            <person name="Jastrzebski P J."/>
            <person name="Paukszto L."/>
            <person name="Jastrzebski P J."/>
        </authorList>
    </citation>
    <scope>NUCLEOTIDE SEQUENCE [LARGE SCALE GENOMIC DNA]</scope>
    <source>
        <strain evidence="1 2">WMS-il1</strain>
    </source>
</reference>
<protein>
    <submittedName>
        <fullName evidence="1">Uncharacterized protein</fullName>
    </submittedName>
</protein>
<proteinExistence type="predicted"/>
<evidence type="ECO:0000313" key="2">
    <source>
        <dbReference type="Proteomes" id="UP000321570"/>
    </source>
</evidence>
<dbReference type="EMBL" id="CABIJS010000708">
    <property type="protein sequence ID" value="VUZ56745.1"/>
    <property type="molecule type" value="Genomic_DNA"/>
</dbReference>
<dbReference type="Proteomes" id="UP000321570">
    <property type="component" value="Unassembled WGS sequence"/>
</dbReference>
<dbReference type="AlphaFoldDB" id="A0A564ZB65"/>
<accession>A0A564ZB65</accession>
<evidence type="ECO:0000313" key="1">
    <source>
        <dbReference type="EMBL" id="VUZ56745.1"/>
    </source>
</evidence>
<name>A0A564ZB65_HYMDI</name>